<comment type="caution">
    <text evidence="1">Lacks conserved residue(s) required for the propagation of feature annotation.</text>
</comment>
<evidence type="ECO:0000256" key="1">
    <source>
        <dbReference type="PROSITE-ProRule" id="PRU00464"/>
    </source>
</evidence>
<sequence length="169" mass="18363">MGEQDVTRIPLDQTSDACGSGASACFICEIVSGDAAHDLEQVVAEDTGNIAFLSRKPTLVGTVLVAPKHHHEHVVRDLCESSFLSLMSMVYRVARAVETVVSTERMYLLSLGSQQRHSHIHWQIAPLPPGVPYPDQQHHILSAANSAVPWAHEDAVGLAEQIRAALANR</sequence>
<gene>
    <name evidence="3" type="ORF">ABZ510_16100</name>
</gene>
<protein>
    <submittedName>
        <fullName evidence="3">HIT domain-containing protein</fullName>
    </submittedName>
</protein>
<proteinExistence type="predicted"/>
<dbReference type="RefSeq" id="WP_356957790.1">
    <property type="nucleotide sequence ID" value="NZ_JBEYBD010000011.1"/>
</dbReference>
<feature type="domain" description="HIT" evidence="2">
    <location>
        <begin position="26"/>
        <end position="138"/>
    </location>
</feature>
<dbReference type="EMBL" id="JBEYBF010000010">
    <property type="protein sequence ID" value="MEU1953386.1"/>
    <property type="molecule type" value="Genomic_DNA"/>
</dbReference>
<dbReference type="PANTHER" id="PTHR46648">
    <property type="entry name" value="HIT FAMILY PROTEIN 1"/>
    <property type="match status" value="1"/>
</dbReference>
<keyword evidence="4" id="KW-1185">Reference proteome</keyword>
<evidence type="ECO:0000313" key="4">
    <source>
        <dbReference type="Proteomes" id="UP001550628"/>
    </source>
</evidence>
<dbReference type="PROSITE" id="PS51084">
    <property type="entry name" value="HIT_2"/>
    <property type="match status" value="1"/>
</dbReference>
<evidence type="ECO:0000313" key="3">
    <source>
        <dbReference type="EMBL" id="MEU1953386.1"/>
    </source>
</evidence>
<dbReference type="Proteomes" id="UP001550628">
    <property type="component" value="Unassembled WGS sequence"/>
</dbReference>
<name>A0ABV2WR61_9NOCA</name>
<dbReference type="InterPro" id="IPR036265">
    <property type="entry name" value="HIT-like_sf"/>
</dbReference>
<accession>A0ABV2WR61</accession>
<comment type="caution">
    <text evidence="3">The sequence shown here is derived from an EMBL/GenBank/DDBJ whole genome shotgun (WGS) entry which is preliminary data.</text>
</comment>
<dbReference type="PANTHER" id="PTHR46648:SF1">
    <property type="entry name" value="ADENOSINE 5'-MONOPHOSPHORAMIDASE HNT1"/>
    <property type="match status" value="1"/>
</dbReference>
<dbReference type="Pfam" id="PF01230">
    <property type="entry name" value="HIT"/>
    <property type="match status" value="1"/>
</dbReference>
<organism evidence="3 4">
    <name type="scientific">Nocardia rhamnosiphila</name>
    <dbReference type="NCBI Taxonomy" id="426716"/>
    <lineage>
        <taxon>Bacteria</taxon>
        <taxon>Bacillati</taxon>
        <taxon>Actinomycetota</taxon>
        <taxon>Actinomycetes</taxon>
        <taxon>Mycobacteriales</taxon>
        <taxon>Nocardiaceae</taxon>
        <taxon>Nocardia</taxon>
    </lineage>
</organism>
<dbReference type="InterPro" id="IPR011146">
    <property type="entry name" value="HIT-like"/>
</dbReference>
<evidence type="ECO:0000259" key="2">
    <source>
        <dbReference type="PROSITE" id="PS51084"/>
    </source>
</evidence>
<dbReference type="SUPFAM" id="SSF54197">
    <property type="entry name" value="HIT-like"/>
    <property type="match status" value="1"/>
</dbReference>
<reference evidence="3 4" key="1">
    <citation type="submission" date="2024-06" db="EMBL/GenBank/DDBJ databases">
        <title>The Natural Products Discovery Center: Release of the First 8490 Sequenced Strains for Exploring Actinobacteria Biosynthetic Diversity.</title>
        <authorList>
            <person name="Kalkreuter E."/>
            <person name="Kautsar S.A."/>
            <person name="Yang D."/>
            <person name="Bader C.D."/>
            <person name="Teijaro C.N."/>
            <person name="Fluegel L."/>
            <person name="Davis C.M."/>
            <person name="Simpson J.R."/>
            <person name="Lauterbach L."/>
            <person name="Steele A.D."/>
            <person name="Gui C."/>
            <person name="Meng S."/>
            <person name="Li G."/>
            <person name="Viehrig K."/>
            <person name="Ye F."/>
            <person name="Su P."/>
            <person name="Kiefer A.F."/>
            <person name="Nichols A."/>
            <person name="Cepeda A.J."/>
            <person name="Yan W."/>
            <person name="Fan B."/>
            <person name="Jiang Y."/>
            <person name="Adhikari A."/>
            <person name="Zheng C.-J."/>
            <person name="Schuster L."/>
            <person name="Cowan T.M."/>
            <person name="Smanski M.J."/>
            <person name="Chevrette M.G."/>
            <person name="De Carvalho L.P.S."/>
            <person name="Shen B."/>
        </authorList>
    </citation>
    <scope>NUCLEOTIDE SEQUENCE [LARGE SCALE GENOMIC DNA]</scope>
    <source>
        <strain evidence="3 4">NPDC019708</strain>
    </source>
</reference>
<dbReference type="InterPro" id="IPR001310">
    <property type="entry name" value="Histidine_triad_HIT"/>
</dbReference>
<dbReference type="Gene3D" id="3.30.428.10">
    <property type="entry name" value="HIT-like"/>
    <property type="match status" value="1"/>
</dbReference>